<sequence>MAKEFEASKPIYMQIADQVFQQIVRGHFKPGDKLPSVREMAIQAGVNPNTIQRSYTEMERMGVVETKRGQGTFVIERESIVIELKQTLQKEIIGQFVKSMEELGLSQKQMISGLEEYLREGDDHGDSLK</sequence>
<dbReference type="SUPFAM" id="SSF46785">
    <property type="entry name" value="Winged helix' DNA-binding domain"/>
    <property type="match status" value="1"/>
</dbReference>
<dbReference type="RefSeq" id="WP_213099620.1">
    <property type="nucleotide sequence ID" value="NZ_JAGYPH010000004.1"/>
</dbReference>
<dbReference type="InterPro" id="IPR036388">
    <property type="entry name" value="WH-like_DNA-bd_sf"/>
</dbReference>
<dbReference type="SMART" id="SM00345">
    <property type="entry name" value="HTH_GNTR"/>
    <property type="match status" value="1"/>
</dbReference>
<evidence type="ECO:0000256" key="1">
    <source>
        <dbReference type="ARBA" id="ARBA00023015"/>
    </source>
</evidence>
<keyword evidence="2" id="KW-0238">DNA-binding</keyword>
<keyword evidence="3" id="KW-0804">Transcription</keyword>
<dbReference type="PANTHER" id="PTHR38445:SF6">
    <property type="entry name" value="GNTR-FAMILY TRANSCRIPTIONAL REGULATOR"/>
    <property type="match status" value="1"/>
</dbReference>
<proteinExistence type="predicted"/>
<evidence type="ECO:0000256" key="3">
    <source>
        <dbReference type="ARBA" id="ARBA00023163"/>
    </source>
</evidence>
<evidence type="ECO:0000313" key="5">
    <source>
        <dbReference type="EMBL" id="MBS4224569.1"/>
    </source>
</evidence>
<dbReference type="Pfam" id="PF00392">
    <property type="entry name" value="GntR"/>
    <property type="match status" value="1"/>
</dbReference>
<protein>
    <submittedName>
        <fullName evidence="5">GntR family transcriptional regulator</fullName>
    </submittedName>
</protein>
<organism evidence="5 6">
    <name type="scientific">Lederbergia citrea</name>
    <dbReference type="NCBI Taxonomy" id="2833581"/>
    <lineage>
        <taxon>Bacteria</taxon>
        <taxon>Bacillati</taxon>
        <taxon>Bacillota</taxon>
        <taxon>Bacilli</taxon>
        <taxon>Bacillales</taxon>
        <taxon>Bacillaceae</taxon>
        <taxon>Lederbergia</taxon>
    </lineage>
</organism>
<dbReference type="Gene3D" id="1.10.10.10">
    <property type="entry name" value="Winged helix-like DNA-binding domain superfamily/Winged helix DNA-binding domain"/>
    <property type="match status" value="1"/>
</dbReference>
<dbReference type="PANTHER" id="PTHR38445">
    <property type="entry name" value="HTH-TYPE TRANSCRIPTIONAL REPRESSOR YTRA"/>
    <property type="match status" value="1"/>
</dbReference>
<dbReference type="InterPro" id="IPR000524">
    <property type="entry name" value="Tscrpt_reg_HTH_GntR"/>
</dbReference>
<evidence type="ECO:0000256" key="2">
    <source>
        <dbReference type="ARBA" id="ARBA00023125"/>
    </source>
</evidence>
<evidence type="ECO:0000313" key="6">
    <source>
        <dbReference type="Proteomes" id="UP000676456"/>
    </source>
</evidence>
<dbReference type="CDD" id="cd07377">
    <property type="entry name" value="WHTH_GntR"/>
    <property type="match status" value="1"/>
</dbReference>
<accession>A0A942UVA9</accession>
<dbReference type="PROSITE" id="PS50949">
    <property type="entry name" value="HTH_GNTR"/>
    <property type="match status" value="1"/>
</dbReference>
<evidence type="ECO:0000259" key="4">
    <source>
        <dbReference type="PROSITE" id="PS50949"/>
    </source>
</evidence>
<dbReference type="EMBL" id="JAGYPN010000004">
    <property type="protein sequence ID" value="MBS4224569.1"/>
    <property type="molecule type" value="Genomic_DNA"/>
</dbReference>
<name>A0A942UVA9_9BACI</name>
<dbReference type="InterPro" id="IPR036390">
    <property type="entry name" value="WH_DNA-bd_sf"/>
</dbReference>
<dbReference type="AlphaFoldDB" id="A0A942UVA9"/>
<keyword evidence="6" id="KW-1185">Reference proteome</keyword>
<keyword evidence="1" id="KW-0805">Transcription regulation</keyword>
<gene>
    <name evidence="5" type="ORF">KHA91_17810</name>
</gene>
<dbReference type="GO" id="GO:0003677">
    <property type="term" value="F:DNA binding"/>
    <property type="evidence" value="ECO:0007669"/>
    <property type="project" value="UniProtKB-KW"/>
</dbReference>
<dbReference type="Proteomes" id="UP000676456">
    <property type="component" value="Unassembled WGS sequence"/>
</dbReference>
<comment type="caution">
    <text evidence="5">The sequence shown here is derived from an EMBL/GenBank/DDBJ whole genome shotgun (WGS) entry which is preliminary data.</text>
</comment>
<reference evidence="5 6" key="1">
    <citation type="submission" date="2021-05" db="EMBL/GenBank/DDBJ databases">
        <title>Novel Bacillus species.</title>
        <authorList>
            <person name="Liu G."/>
        </authorList>
    </citation>
    <scope>NUCLEOTIDE SEQUENCE [LARGE SCALE GENOMIC DNA]</scope>
    <source>
        <strain evidence="5 6">FJAT-49682</strain>
    </source>
</reference>
<feature type="domain" description="HTH gntR-type" evidence="4">
    <location>
        <begin position="9"/>
        <end position="77"/>
    </location>
</feature>
<dbReference type="GO" id="GO:0003700">
    <property type="term" value="F:DNA-binding transcription factor activity"/>
    <property type="evidence" value="ECO:0007669"/>
    <property type="project" value="InterPro"/>
</dbReference>